<dbReference type="RefSeq" id="XP_066923396.1">
    <property type="nucleotide sequence ID" value="XM_067067295.1"/>
</dbReference>
<dbReference type="PRINTS" id="PR00783">
    <property type="entry name" value="MINTRINSICP"/>
</dbReference>
<dbReference type="PANTHER" id="PTHR43829">
    <property type="entry name" value="AQUAPORIN OR AQUAGLYCEROPORIN RELATED"/>
    <property type="match status" value="1"/>
</dbReference>
<comment type="similarity">
    <text evidence="2 7">Belongs to the MIP/aquaporin (TC 1.A.8) family.</text>
</comment>
<feature type="region of interest" description="Disordered" evidence="8">
    <location>
        <begin position="267"/>
        <end position="295"/>
    </location>
</feature>
<evidence type="ECO:0000256" key="2">
    <source>
        <dbReference type="ARBA" id="ARBA00006175"/>
    </source>
</evidence>
<keyword evidence="6 9" id="KW-0472">Membrane</keyword>
<feature type="transmembrane region" description="Helical" evidence="9">
    <location>
        <begin position="52"/>
        <end position="73"/>
    </location>
</feature>
<dbReference type="OrthoDB" id="3222at2759"/>
<keyword evidence="4 7" id="KW-0812">Transmembrane</keyword>
<proteinExistence type="inferred from homology"/>
<evidence type="ECO:0000256" key="7">
    <source>
        <dbReference type="RuleBase" id="RU000477"/>
    </source>
</evidence>
<evidence type="ECO:0000256" key="5">
    <source>
        <dbReference type="ARBA" id="ARBA00022989"/>
    </source>
</evidence>
<feature type="transmembrane region" description="Helical" evidence="9">
    <location>
        <begin position="152"/>
        <end position="170"/>
    </location>
</feature>
<dbReference type="InterPro" id="IPR023271">
    <property type="entry name" value="Aquaporin-like"/>
</dbReference>
<organism evidence="10 11">
    <name type="scientific">Clytia hemisphaerica</name>
    <dbReference type="NCBI Taxonomy" id="252671"/>
    <lineage>
        <taxon>Eukaryota</taxon>
        <taxon>Metazoa</taxon>
        <taxon>Cnidaria</taxon>
        <taxon>Hydrozoa</taxon>
        <taxon>Hydroidolina</taxon>
        <taxon>Leptothecata</taxon>
        <taxon>Obeliida</taxon>
        <taxon>Clytiidae</taxon>
        <taxon>Clytia</taxon>
    </lineage>
</organism>
<dbReference type="GO" id="GO:0015250">
    <property type="term" value="F:water channel activity"/>
    <property type="evidence" value="ECO:0007669"/>
    <property type="project" value="TreeGrafter"/>
</dbReference>
<comment type="subcellular location">
    <subcellularLocation>
        <location evidence="1">Membrane</location>
        <topology evidence="1">Multi-pass membrane protein</topology>
    </subcellularLocation>
</comment>
<protein>
    <submittedName>
        <fullName evidence="10">Uncharacterized protein</fullName>
    </submittedName>
</protein>
<dbReference type="PROSITE" id="PS00221">
    <property type="entry name" value="MIP"/>
    <property type="match status" value="1"/>
</dbReference>
<keyword evidence="5 9" id="KW-1133">Transmembrane helix</keyword>
<feature type="transmembrane region" description="Helical" evidence="9">
    <location>
        <begin position="20"/>
        <end position="40"/>
    </location>
</feature>
<evidence type="ECO:0000313" key="11">
    <source>
        <dbReference type="Proteomes" id="UP000594262"/>
    </source>
</evidence>
<keyword evidence="11" id="KW-1185">Reference proteome</keyword>
<evidence type="ECO:0000256" key="4">
    <source>
        <dbReference type="ARBA" id="ARBA00022692"/>
    </source>
</evidence>
<feature type="transmembrane region" description="Helical" evidence="9">
    <location>
        <begin position="233"/>
        <end position="252"/>
    </location>
</feature>
<dbReference type="Proteomes" id="UP000594262">
    <property type="component" value="Unplaced"/>
</dbReference>
<dbReference type="PANTHER" id="PTHR43829:SF9">
    <property type="entry name" value="AQUAPORIN-9"/>
    <property type="match status" value="1"/>
</dbReference>
<accession>A0A7M5WQS5</accession>
<evidence type="ECO:0000256" key="8">
    <source>
        <dbReference type="SAM" id="MobiDB-lite"/>
    </source>
</evidence>
<evidence type="ECO:0000256" key="6">
    <source>
        <dbReference type="ARBA" id="ARBA00023136"/>
    </source>
</evidence>
<dbReference type="CDD" id="cd00333">
    <property type="entry name" value="MIP"/>
    <property type="match status" value="1"/>
</dbReference>
<dbReference type="SUPFAM" id="SSF81338">
    <property type="entry name" value="Aquaporin-like"/>
    <property type="match status" value="1"/>
</dbReference>
<feature type="transmembrane region" description="Helical" evidence="9">
    <location>
        <begin position="94"/>
        <end position="114"/>
    </location>
</feature>
<keyword evidence="3 7" id="KW-0813">Transport</keyword>
<name>A0A7M5WQS5_9CNID</name>
<dbReference type="EnsemblMetazoa" id="CLYHEMT003030.1">
    <property type="protein sequence ID" value="CLYHEMP003030.1"/>
    <property type="gene ID" value="CLYHEMG003030"/>
</dbReference>
<dbReference type="InterPro" id="IPR022357">
    <property type="entry name" value="MIP_CS"/>
</dbReference>
<evidence type="ECO:0000313" key="10">
    <source>
        <dbReference type="EnsemblMetazoa" id="CLYHEMP003030.1"/>
    </source>
</evidence>
<sequence>MDKLRGMKTPQLCREALAEFMGTLVLCTFGVGSVAQFVLAKQDFGGYWSVNWGWGLGVAFGIYWSGGISGGHINPAVSFALAVCGRFKWHKVPVYWIAQMLGAIIGSALAFGVYHDYLVEFSGSERLTSGANGTAGIWSTYPPDHVSNWTGFADQVLGTALFVGTIFALLDSKNIGVGSNIAPFLIGLIVLTMGTTFGINAGFGLNPARDLGPRIFTAIAGWGGTPFSAHNNWWIYPVLGQLVGGALGGLAYELTIAIHHEVDEEEASVVEAGADVERQPASGSNSKEGSPRPKE</sequence>
<dbReference type="AlphaFoldDB" id="A0A7M5WQS5"/>
<dbReference type="InterPro" id="IPR000425">
    <property type="entry name" value="MIP"/>
</dbReference>
<dbReference type="GO" id="GO:0015254">
    <property type="term" value="F:glycerol channel activity"/>
    <property type="evidence" value="ECO:0007669"/>
    <property type="project" value="TreeGrafter"/>
</dbReference>
<dbReference type="NCBIfam" id="TIGR00861">
    <property type="entry name" value="MIP"/>
    <property type="match status" value="1"/>
</dbReference>
<dbReference type="Pfam" id="PF00230">
    <property type="entry name" value="MIP"/>
    <property type="match status" value="1"/>
</dbReference>
<dbReference type="FunFam" id="1.20.1080.10:FF:000064">
    <property type="entry name" value="Uncharacterized protein"/>
    <property type="match status" value="1"/>
</dbReference>
<evidence type="ECO:0000256" key="3">
    <source>
        <dbReference type="ARBA" id="ARBA00022448"/>
    </source>
</evidence>
<dbReference type="PRINTS" id="PR02019">
    <property type="entry name" value="AQUAPORIN7"/>
</dbReference>
<evidence type="ECO:0000256" key="9">
    <source>
        <dbReference type="SAM" id="Phobius"/>
    </source>
</evidence>
<evidence type="ECO:0000256" key="1">
    <source>
        <dbReference type="ARBA" id="ARBA00004141"/>
    </source>
</evidence>
<reference evidence="10" key="1">
    <citation type="submission" date="2021-01" db="UniProtKB">
        <authorList>
            <consortium name="EnsemblMetazoa"/>
        </authorList>
    </citation>
    <scope>IDENTIFICATION</scope>
</reference>
<feature type="transmembrane region" description="Helical" evidence="9">
    <location>
        <begin position="182"/>
        <end position="203"/>
    </location>
</feature>
<dbReference type="GO" id="GO:0016323">
    <property type="term" value="C:basolateral plasma membrane"/>
    <property type="evidence" value="ECO:0007669"/>
    <property type="project" value="TreeGrafter"/>
</dbReference>
<dbReference type="GeneID" id="136810704"/>
<dbReference type="Gene3D" id="1.20.1080.10">
    <property type="entry name" value="Glycerol uptake facilitator protein"/>
    <property type="match status" value="1"/>
</dbReference>
<dbReference type="InterPro" id="IPR050363">
    <property type="entry name" value="MIP/Aquaporin"/>
</dbReference>